<evidence type="ECO:0000256" key="1">
    <source>
        <dbReference type="ARBA" id="ARBA00002286"/>
    </source>
</evidence>
<dbReference type="Pfam" id="PF13333">
    <property type="entry name" value="rve_2"/>
    <property type="match status" value="1"/>
</dbReference>
<dbReference type="PROSITE" id="PS50994">
    <property type="entry name" value="INTEGRASE"/>
    <property type="match status" value="1"/>
</dbReference>
<dbReference type="EMBL" id="AZCX01000001">
    <property type="protein sequence ID" value="KRK49563.1"/>
    <property type="molecule type" value="Genomic_DNA"/>
</dbReference>
<organism evidence="3 4">
    <name type="scientific">Secundilactobacillus kimchicus JCM 15530</name>
    <dbReference type="NCBI Taxonomy" id="1302272"/>
    <lineage>
        <taxon>Bacteria</taxon>
        <taxon>Bacillati</taxon>
        <taxon>Bacillota</taxon>
        <taxon>Bacilli</taxon>
        <taxon>Lactobacillales</taxon>
        <taxon>Lactobacillaceae</taxon>
        <taxon>Secundilactobacillus</taxon>
    </lineage>
</organism>
<accession>A0A0R1HTH2</accession>
<dbReference type="InterPro" id="IPR001584">
    <property type="entry name" value="Integrase_cat-core"/>
</dbReference>
<evidence type="ECO:0000259" key="2">
    <source>
        <dbReference type="PROSITE" id="PS50994"/>
    </source>
</evidence>
<dbReference type="AlphaFoldDB" id="A0A0R1HTH2"/>
<dbReference type="InterPro" id="IPR050900">
    <property type="entry name" value="Transposase_IS3/IS150/IS904"/>
</dbReference>
<dbReference type="RefSeq" id="WP_156403130.1">
    <property type="nucleotide sequence ID" value="NZ_AZCX01000001.1"/>
</dbReference>
<comment type="function">
    <text evidence="1">Involved in the transposition of the insertion sequence.</text>
</comment>
<evidence type="ECO:0000313" key="4">
    <source>
        <dbReference type="Proteomes" id="UP000050911"/>
    </source>
</evidence>
<dbReference type="STRING" id="1302272.FC96_GL000496"/>
<dbReference type="GO" id="GO:0015074">
    <property type="term" value="P:DNA integration"/>
    <property type="evidence" value="ECO:0007669"/>
    <property type="project" value="InterPro"/>
</dbReference>
<dbReference type="InterPro" id="IPR036397">
    <property type="entry name" value="RNaseH_sf"/>
</dbReference>
<dbReference type="Gene3D" id="3.30.420.10">
    <property type="entry name" value="Ribonuclease H-like superfamily/Ribonuclease H"/>
    <property type="match status" value="1"/>
</dbReference>
<proteinExistence type="predicted"/>
<dbReference type="GO" id="GO:0003676">
    <property type="term" value="F:nucleic acid binding"/>
    <property type="evidence" value="ECO:0007669"/>
    <property type="project" value="InterPro"/>
</dbReference>
<evidence type="ECO:0000313" key="3">
    <source>
        <dbReference type="EMBL" id="KRK49563.1"/>
    </source>
</evidence>
<dbReference type="NCBIfam" id="NF033516">
    <property type="entry name" value="transpos_IS3"/>
    <property type="match status" value="1"/>
</dbReference>
<dbReference type="OrthoDB" id="9781005at2"/>
<dbReference type="InterPro" id="IPR025948">
    <property type="entry name" value="HTH-like_dom"/>
</dbReference>
<comment type="caution">
    <text evidence="3">The sequence shown here is derived from an EMBL/GenBank/DDBJ whole genome shotgun (WGS) entry which is preliminary data.</text>
</comment>
<dbReference type="PATRIC" id="fig|1302272.5.peg.494"/>
<dbReference type="PANTHER" id="PTHR46889">
    <property type="entry name" value="TRANSPOSASE INSF FOR INSERTION SEQUENCE IS3B-RELATED"/>
    <property type="match status" value="1"/>
</dbReference>
<keyword evidence="4" id="KW-1185">Reference proteome</keyword>
<dbReference type="InterPro" id="IPR012337">
    <property type="entry name" value="RNaseH-like_sf"/>
</dbReference>
<dbReference type="Proteomes" id="UP000050911">
    <property type="component" value="Unassembled WGS sequence"/>
</dbReference>
<name>A0A0R1HTH2_9LACO</name>
<sequence>MNQQIAQVICELKAKFKLVDLIRVLPISEATFFYWRRQSKKPSRDAHLCDLIMYLWQGDNHLGIERITSLLRSEFSVLVNHKRVRRLMHELDIYGMGYHKKSRRYDSSKGPEGTRVKNKLHRRFRTDRPFQKMVADVTEFKIPQTLEKVYLEPIMDLYNNEILTYAVTSDSPNLEFAVQPLNELIEKLPNPNMKRFVHTDQGWQFRHKVWQRKLRKANLTPSMARRATCLDNACIESFFNKLKVELGNLNQYRSAQELIKAIKSWISYYNTRRIQMKLGGKSPIKYRQLAA</sequence>
<dbReference type="InterPro" id="IPR048020">
    <property type="entry name" value="Transpos_IS3"/>
</dbReference>
<dbReference type="Pfam" id="PF00665">
    <property type="entry name" value="rve"/>
    <property type="match status" value="1"/>
</dbReference>
<reference evidence="3 4" key="1">
    <citation type="journal article" date="2015" name="Genome Announc.">
        <title>Expanding the biotechnology potential of lactobacilli through comparative genomics of 213 strains and associated genera.</title>
        <authorList>
            <person name="Sun Z."/>
            <person name="Harris H.M."/>
            <person name="McCann A."/>
            <person name="Guo C."/>
            <person name="Argimon S."/>
            <person name="Zhang W."/>
            <person name="Yang X."/>
            <person name="Jeffery I.B."/>
            <person name="Cooney J.C."/>
            <person name="Kagawa T.F."/>
            <person name="Liu W."/>
            <person name="Song Y."/>
            <person name="Salvetti E."/>
            <person name="Wrobel A."/>
            <person name="Rasinkangas P."/>
            <person name="Parkhill J."/>
            <person name="Rea M.C."/>
            <person name="O'Sullivan O."/>
            <person name="Ritari J."/>
            <person name="Douillard F.P."/>
            <person name="Paul Ross R."/>
            <person name="Yang R."/>
            <person name="Briner A.E."/>
            <person name="Felis G.E."/>
            <person name="de Vos W.M."/>
            <person name="Barrangou R."/>
            <person name="Klaenhammer T.R."/>
            <person name="Caufield P.W."/>
            <person name="Cui Y."/>
            <person name="Zhang H."/>
            <person name="O'Toole P.W."/>
        </authorList>
    </citation>
    <scope>NUCLEOTIDE SEQUENCE [LARGE SCALE GENOMIC DNA]</scope>
    <source>
        <strain evidence="3 4">JCM 15530</strain>
    </source>
</reference>
<dbReference type="SUPFAM" id="SSF53098">
    <property type="entry name" value="Ribonuclease H-like"/>
    <property type="match status" value="1"/>
</dbReference>
<dbReference type="Pfam" id="PF13276">
    <property type="entry name" value="HTH_21"/>
    <property type="match status" value="1"/>
</dbReference>
<dbReference type="PANTHER" id="PTHR46889:SF4">
    <property type="entry name" value="TRANSPOSASE INSO FOR INSERTION SEQUENCE ELEMENT IS911B-RELATED"/>
    <property type="match status" value="1"/>
</dbReference>
<feature type="domain" description="Integrase catalytic" evidence="2">
    <location>
        <begin position="125"/>
        <end position="291"/>
    </location>
</feature>
<gene>
    <name evidence="3" type="ORF">FC96_GL000496</name>
</gene>
<protein>
    <submittedName>
        <fullName evidence="3">Transposase</fullName>
    </submittedName>
</protein>